<dbReference type="PANTHER" id="PTHR32319">
    <property type="entry name" value="BACTERIAL HEMOLYSIN-LIKE PROTEIN"/>
    <property type="match status" value="1"/>
</dbReference>
<dbReference type="Proteomes" id="UP000767327">
    <property type="component" value="Unassembled WGS sequence"/>
</dbReference>
<comment type="caution">
    <text evidence="5">The sequence shown here is derived from an EMBL/GenBank/DDBJ whole genome shotgun (WGS) entry which is preliminary data.</text>
</comment>
<accession>A0A971D1C5</accession>
<dbReference type="Pfam" id="PF01728">
    <property type="entry name" value="FtsJ"/>
    <property type="match status" value="1"/>
</dbReference>
<sequence length="257" mass="27499">MPNTGAGAGDTLHRLDSAIVVRGLADSRTRAQRLIDKGAVKVNGVLARKAAQRVNADDAVTIDKGDDYASRGAYKLLGALEHFVPLGLPSPEGRRGLDIGASTGGFTDVLLRLGAAEVIALDVGHGQLLERIRDDSRVRVLEGVNIRDVQLENLPFQPDYVVSDVSFISLRYVIPVIALLLPPTAPAVLLVKPQFEVGKEQLGRHGIVDDDDLRNRAVDGVVACALECGFTVKACIPSPITGMHGNVEFLLWLEQAS</sequence>
<dbReference type="InterPro" id="IPR036986">
    <property type="entry name" value="S4_RNA-bd_sf"/>
</dbReference>
<evidence type="ECO:0000256" key="1">
    <source>
        <dbReference type="ARBA" id="ARBA00022884"/>
    </source>
</evidence>
<dbReference type="EMBL" id="JAAXZR010000028">
    <property type="protein sequence ID" value="NLT80506.1"/>
    <property type="molecule type" value="Genomic_DNA"/>
</dbReference>
<dbReference type="AlphaFoldDB" id="A0A971D1C5"/>
<dbReference type="InterPro" id="IPR002877">
    <property type="entry name" value="RNA_MeTrfase_FtsJ_dom"/>
</dbReference>
<dbReference type="InterPro" id="IPR029063">
    <property type="entry name" value="SAM-dependent_MTases_sf"/>
</dbReference>
<dbReference type="CDD" id="cd02440">
    <property type="entry name" value="AdoMet_MTases"/>
    <property type="match status" value="1"/>
</dbReference>
<reference evidence="5" key="1">
    <citation type="journal article" date="2020" name="Biotechnol. Biofuels">
        <title>New insights from the biogas microbiome by comprehensive genome-resolved metagenomics of nearly 1600 species originating from multiple anaerobic digesters.</title>
        <authorList>
            <person name="Campanaro S."/>
            <person name="Treu L."/>
            <person name="Rodriguez-R L.M."/>
            <person name="Kovalovszki A."/>
            <person name="Ziels R.M."/>
            <person name="Maus I."/>
            <person name="Zhu X."/>
            <person name="Kougias P.G."/>
            <person name="Basile A."/>
            <person name="Luo G."/>
            <person name="Schluter A."/>
            <person name="Konstantinidis K.T."/>
            <person name="Angelidaki I."/>
        </authorList>
    </citation>
    <scope>NUCLEOTIDE SEQUENCE</scope>
    <source>
        <strain evidence="5">AS01afH2WH_6</strain>
    </source>
</reference>
<dbReference type="Pfam" id="PF01479">
    <property type="entry name" value="S4"/>
    <property type="match status" value="1"/>
</dbReference>
<dbReference type="CDD" id="cd00165">
    <property type="entry name" value="S4"/>
    <property type="match status" value="1"/>
</dbReference>
<dbReference type="Gene3D" id="3.40.50.150">
    <property type="entry name" value="Vaccinia Virus protein VP39"/>
    <property type="match status" value="1"/>
</dbReference>
<evidence type="ECO:0000259" key="4">
    <source>
        <dbReference type="SMART" id="SM00363"/>
    </source>
</evidence>
<dbReference type="RefSeq" id="WP_273174744.1">
    <property type="nucleotide sequence ID" value="NZ_JAAXZR010000028.1"/>
</dbReference>
<evidence type="ECO:0000256" key="2">
    <source>
        <dbReference type="ARBA" id="ARBA00029460"/>
    </source>
</evidence>
<evidence type="ECO:0000313" key="5">
    <source>
        <dbReference type="EMBL" id="NLT80506.1"/>
    </source>
</evidence>
<dbReference type="SUPFAM" id="SSF55174">
    <property type="entry name" value="Alpha-L RNA-binding motif"/>
    <property type="match status" value="1"/>
</dbReference>
<name>A0A971D1C5_9BIFI</name>
<gene>
    <name evidence="5" type="ORF">GXW98_09560</name>
</gene>
<dbReference type="GO" id="GO:0032259">
    <property type="term" value="P:methylation"/>
    <property type="evidence" value="ECO:0007669"/>
    <property type="project" value="UniProtKB-KW"/>
</dbReference>
<dbReference type="PROSITE" id="PS50889">
    <property type="entry name" value="S4"/>
    <property type="match status" value="1"/>
</dbReference>
<dbReference type="InterPro" id="IPR004538">
    <property type="entry name" value="Hemolysin_A/TlyA"/>
</dbReference>
<dbReference type="InterPro" id="IPR047048">
    <property type="entry name" value="TlyA"/>
</dbReference>
<proteinExistence type="inferred from homology"/>
<dbReference type="GO" id="GO:0008168">
    <property type="term" value="F:methyltransferase activity"/>
    <property type="evidence" value="ECO:0007669"/>
    <property type="project" value="UniProtKB-KW"/>
</dbReference>
<evidence type="ECO:0000256" key="3">
    <source>
        <dbReference type="PROSITE-ProRule" id="PRU00182"/>
    </source>
</evidence>
<evidence type="ECO:0000313" key="6">
    <source>
        <dbReference type="Proteomes" id="UP000767327"/>
    </source>
</evidence>
<protein>
    <submittedName>
        <fullName evidence="5">TlyA family RNA methyltransferase</fullName>
    </submittedName>
</protein>
<dbReference type="GO" id="GO:0003723">
    <property type="term" value="F:RNA binding"/>
    <property type="evidence" value="ECO:0007669"/>
    <property type="project" value="UniProtKB-KW"/>
</dbReference>
<dbReference type="InterPro" id="IPR002942">
    <property type="entry name" value="S4_RNA-bd"/>
</dbReference>
<dbReference type="PIRSF" id="PIRSF005578">
    <property type="entry name" value="TlyA"/>
    <property type="match status" value="1"/>
</dbReference>
<reference evidence="5" key="2">
    <citation type="submission" date="2020-01" db="EMBL/GenBank/DDBJ databases">
        <authorList>
            <person name="Campanaro S."/>
        </authorList>
    </citation>
    <scope>NUCLEOTIDE SEQUENCE</scope>
    <source>
        <strain evidence="5">AS01afH2WH_6</strain>
    </source>
</reference>
<dbReference type="NCBIfam" id="TIGR00478">
    <property type="entry name" value="tly"/>
    <property type="match status" value="1"/>
</dbReference>
<organism evidence="5 6">
    <name type="scientific">Bifidobacterium crudilactis</name>
    <dbReference type="NCBI Taxonomy" id="327277"/>
    <lineage>
        <taxon>Bacteria</taxon>
        <taxon>Bacillati</taxon>
        <taxon>Actinomycetota</taxon>
        <taxon>Actinomycetes</taxon>
        <taxon>Bifidobacteriales</taxon>
        <taxon>Bifidobacteriaceae</taxon>
        <taxon>Bifidobacterium</taxon>
    </lineage>
</organism>
<comment type="similarity">
    <text evidence="2">Belongs to the TlyA family.</text>
</comment>
<dbReference type="SMART" id="SM00363">
    <property type="entry name" value="S4"/>
    <property type="match status" value="1"/>
</dbReference>
<dbReference type="PANTHER" id="PTHR32319:SF0">
    <property type="entry name" value="BACTERIAL HEMOLYSIN-LIKE PROTEIN"/>
    <property type="match status" value="1"/>
</dbReference>
<keyword evidence="5" id="KW-0808">Transferase</keyword>
<feature type="domain" description="RNA-binding S4" evidence="4">
    <location>
        <begin position="13"/>
        <end position="77"/>
    </location>
</feature>
<dbReference type="Gene3D" id="3.10.290.10">
    <property type="entry name" value="RNA-binding S4 domain"/>
    <property type="match status" value="1"/>
</dbReference>
<dbReference type="SUPFAM" id="SSF53335">
    <property type="entry name" value="S-adenosyl-L-methionine-dependent methyltransferases"/>
    <property type="match status" value="1"/>
</dbReference>
<keyword evidence="5" id="KW-0489">Methyltransferase</keyword>
<keyword evidence="1 3" id="KW-0694">RNA-binding</keyword>